<proteinExistence type="inferred from homology"/>
<dbReference type="InterPro" id="IPR036509">
    <property type="entry name" value="Met_Sox_Rdtase_MsrA_sf"/>
</dbReference>
<feature type="active site" evidence="4">
    <location>
        <position position="51"/>
    </location>
</feature>
<evidence type="ECO:0000256" key="2">
    <source>
        <dbReference type="ARBA" id="ARBA00047806"/>
    </source>
</evidence>
<evidence type="ECO:0000256" key="4">
    <source>
        <dbReference type="HAMAP-Rule" id="MF_01401"/>
    </source>
</evidence>
<organism evidence="7 8">
    <name type="scientific">Henriciella mobilis</name>
    <dbReference type="NCBI Taxonomy" id="2305467"/>
    <lineage>
        <taxon>Bacteria</taxon>
        <taxon>Pseudomonadati</taxon>
        <taxon>Pseudomonadota</taxon>
        <taxon>Alphaproteobacteria</taxon>
        <taxon>Hyphomonadales</taxon>
        <taxon>Hyphomonadaceae</taxon>
        <taxon>Henriciella</taxon>
    </lineage>
</organism>
<comment type="caution">
    <text evidence="7">The sequence shown here is derived from an EMBL/GenBank/DDBJ whole genome shotgun (WGS) entry which is preliminary data.</text>
</comment>
<name>A0A399RGJ8_9PROT</name>
<gene>
    <name evidence="4 7" type="primary">msrA</name>
    <name evidence="7" type="ORF">D1223_07610</name>
</gene>
<keyword evidence="5" id="KW-0472">Membrane</keyword>
<dbReference type="EC" id="1.8.4.11" evidence="4"/>
<feature type="transmembrane region" description="Helical" evidence="5">
    <location>
        <begin position="7"/>
        <end position="27"/>
    </location>
</feature>
<keyword evidence="8" id="KW-1185">Reference proteome</keyword>
<dbReference type="GO" id="GO:0008113">
    <property type="term" value="F:peptide-methionine (S)-S-oxide reductase activity"/>
    <property type="evidence" value="ECO:0007669"/>
    <property type="project" value="UniProtKB-UniRule"/>
</dbReference>
<feature type="domain" description="Peptide methionine sulphoxide reductase MsrA" evidence="6">
    <location>
        <begin position="44"/>
        <end position="195"/>
    </location>
</feature>
<comment type="catalytic activity">
    <reaction evidence="2 4">
        <text>L-methionyl-[protein] + [thioredoxin]-disulfide + H2O = L-methionyl-(S)-S-oxide-[protein] + [thioredoxin]-dithiol</text>
        <dbReference type="Rhea" id="RHEA:14217"/>
        <dbReference type="Rhea" id="RHEA-COMP:10698"/>
        <dbReference type="Rhea" id="RHEA-COMP:10700"/>
        <dbReference type="Rhea" id="RHEA-COMP:12313"/>
        <dbReference type="Rhea" id="RHEA-COMP:12315"/>
        <dbReference type="ChEBI" id="CHEBI:15377"/>
        <dbReference type="ChEBI" id="CHEBI:16044"/>
        <dbReference type="ChEBI" id="CHEBI:29950"/>
        <dbReference type="ChEBI" id="CHEBI:44120"/>
        <dbReference type="ChEBI" id="CHEBI:50058"/>
        <dbReference type="EC" id="1.8.4.11"/>
    </reaction>
</comment>
<evidence type="ECO:0000256" key="3">
    <source>
        <dbReference type="ARBA" id="ARBA00048782"/>
    </source>
</evidence>
<dbReference type="HAMAP" id="MF_01401">
    <property type="entry name" value="MsrA"/>
    <property type="match status" value="1"/>
</dbReference>
<dbReference type="PANTHER" id="PTHR43774:SF1">
    <property type="entry name" value="PEPTIDE METHIONINE SULFOXIDE REDUCTASE MSRA 2"/>
    <property type="match status" value="1"/>
</dbReference>
<accession>A0A399RGJ8</accession>
<dbReference type="SUPFAM" id="SSF55068">
    <property type="entry name" value="Peptide methionine sulfoxide reductase"/>
    <property type="match status" value="1"/>
</dbReference>
<keyword evidence="1 4" id="KW-0560">Oxidoreductase</keyword>
<evidence type="ECO:0000256" key="5">
    <source>
        <dbReference type="SAM" id="Phobius"/>
    </source>
</evidence>
<reference evidence="7 8" key="1">
    <citation type="submission" date="2018-08" db="EMBL/GenBank/DDBJ databases">
        <title>Henriciella mobilis sp. nov., isolated from seawater.</title>
        <authorList>
            <person name="Cheng H."/>
            <person name="Wu Y.-H."/>
            <person name="Xu X.-W."/>
            <person name="Guo L.-L."/>
        </authorList>
    </citation>
    <scope>NUCLEOTIDE SEQUENCE [LARGE SCALE GENOMIC DNA]</scope>
    <source>
        <strain evidence="7 8">JN25</strain>
    </source>
</reference>
<comment type="catalytic activity">
    <reaction evidence="3 4">
        <text>[thioredoxin]-disulfide + L-methionine + H2O = L-methionine (S)-S-oxide + [thioredoxin]-dithiol</text>
        <dbReference type="Rhea" id="RHEA:19993"/>
        <dbReference type="Rhea" id="RHEA-COMP:10698"/>
        <dbReference type="Rhea" id="RHEA-COMP:10700"/>
        <dbReference type="ChEBI" id="CHEBI:15377"/>
        <dbReference type="ChEBI" id="CHEBI:29950"/>
        <dbReference type="ChEBI" id="CHEBI:50058"/>
        <dbReference type="ChEBI" id="CHEBI:57844"/>
        <dbReference type="ChEBI" id="CHEBI:58772"/>
        <dbReference type="EC" id="1.8.4.11"/>
    </reaction>
</comment>
<evidence type="ECO:0000313" key="8">
    <source>
        <dbReference type="Proteomes" id="UP000266385"/>
    </source>
</evidence>
<keyword evidence="5" id="KW-1133">Transmembrane helix</keyword>
<comment type="similarity">
    <text evidence="4">Belongs to the MsrA Met sulfoxide reductase family.</text>
</comment>
<dbReference type="Pfam" id="PF01625">
    <property type="entry name" value="PMSR"/>
    <property type="match status" value="1"/>
</dbReference>
<sequence>MTRSQSFYIAIVAGVAAATTGFVWSAVADQSATDLPSEETRLETAIFAGGCFWCTEADFDKVDGVISTISGYTGGTVEEPTYKQVTRGDTGHYEAVKISYNPQQVSYEELVEYYFRTIDPTDPRGQFCDKGSSYRTAVFVSGERERTIAETEIEMITQSGQLPGPVVTKVLDASEFWPAESFHQNYYRTNPIRYKFYREGCGRDERLKKLWGEDAAIN</sequence>
<dbReference type="Proteomes" id="UP000266385">
    <property type="component" value="Unassembled WGS sequence"/>
</dbReference>
<dbReference type="AlphaFoldDB" id="A0A399RGJ8"/>
<dbReference type="GO" id="GO:0033744">
    <property type="term" value="F:L-methionine:thioredoxin-disulfide S-oxidoreductase activity"/>
    <property type="evidence" value="ECO:0007669"/>
    <property type="project" value="RHEA"/>
</dbReference>
<evidence type="ECO:0000259" key="6">
    <source>
        <dbReference type="Pfam" id="PF01625"/>
    </source>
</evidence>
<dbReference type="RefSeq" id="WP_119375799.1">
    <property type="nucleotide sequence ID" value="NZ_QWFX01000006.1"/>
</dbReference>
<comment type="function">
    <text evidence="4">Has an important function as a repair enzyme for proteins that have been inactivated by oxidation. Catalyzes the reversible oxidation-reduction of methionine sulfoxide in proteins to methionine.</text>
</comment>
<dbReference type="NCBIfam" id="TIGR00401">
    <property type="entry name" value="msrA"/>
    <property type="match status" value="1"/>
</dbReference>
<dbReference type="PANTHER" id="PTHR43774">
    <property type="entry name" value="PEPTIDE METHIONINE SULFOXIDE REDUCTASE"/>
    <property type="match status" value="1"/>
</dbReference>
<dbReference type="EMBL" id="QWFX01000006">
    <property type="protein sequence ID" value="RIJ30488.1"/>
    <property type="molecule type" value="Genomic_DNA"/>
</dbReference>
<evidence type="ECO:0000256" key="1">
    <source>
        <dbReference type="ARBA" id="ARBA00023002"/>
    </source>
</evidence>
<dbReference type="OrthoDB" id="4174719at2"/>
<dbReference type="InterPro" id="IPR002569">
    <property type="entry name" value="Met_Sox_Rdtase_MsrA_dom"/>
</dbReference>
<evidence type="ECO:0000313" key="7">
    <source>
        <dbReference type="EMBL" id="RIJ30488.1"/>
    </source>
</evidence>
<dbReference type="Gene3D" id="3.30.1060.10">
    <property type="entry name" value="Peptide methionine sulphoxide reductase MsrA"/>
    <property type="match status" value="1"/>
</dbReference>
<keyword evidence="5" id="KW-0812">Transmembrane</keyword>
<protein>
    <recommendedName>
        <fullName evidence="4">Peptide methionine sulfoxide reductase MsrA</fullName>
        <shortName evidence="4">Protein-methionine-S-oxide reductase</shortName>
        <ecNumber evidence="4">1.8.4.11</ecNumber>
    </recommendedName>
    <alternativeName>
        <fullName evidence="4">Peptide-methionine (S)-S-oxide reductase</fullName>
        <shortName evidence="4">Peptide Met(O) reductase</shortName>
    </alternativeName>
</protein>